<evidence type="ECO:0000259" key="2">
    <source>
        <dbReference type="PROSITE" id="PS51664"/>
    </source>
</evidence>
<dbReference type="Proteomes" id="UP001595997">
    <property type="component" value="Unassembled WGS sequence"/>
</dbReference>
<gene>
    <name evidence="3" type="ORF">ACFPA8_12585</name>
</gene>
<organism evidence="3 4">
    <name type="scientific">Streptomyces ovatisporus</name>
    <dbReference type="NCBI Taxonomy" id="1128682"/>
    <lineage>
        <taxon>Bacteria</taxon>
        <taxon>Bacillati</taxon>
        <taxon>Actinomycetota</taxon>
        <taxon>Actinomycetes</taxon>
        <taxon>Kitasatosporales</taxon>
        <taxon>Streptomycetaceae</taxon>
        <taxon>Streptomyces</taxon>
    </lineage>
</organism>
<accession>A0ABV9A8T6</accession>
<dbReference type="EMBL" id="JBHSFH010000006">
    <property type="protein sequence ID" value="MFC4494973.1"/>
    <property type="molecule type" value="Genomic_DNA"/>
</dbReference>
<sequence>MLARSLSRLDGAEASVAVLGSRDEFAAAEGGPQPHDAGAVPVHVYGQHVLVGPVRQSEEDGGAVRACPRCLARRWQSVRSVSLRDALETGGATHAAGEWPYATPFAVDAVAALVTAVRDRAARRRPGGRATAGAVDGDEGPGLFPEVHLLDLRALTVRHYPLVPDPQCPECGTPAADDEEAARMALRAAPEYKSGSFRVRSLDDYDIDVAAFANPVCGALGPSVVHDVSSTSTSATIGCFSMRSGEYLRETFWGGHADSFRASARIGVLEGLERYAGMRARAKVTQVKGTLEEFGELAVDPRVVGLYSREFYRANPRVVPFTPDREIPWVWGYSLRDGAPRLVPEVLTYYHAPGLENRFVQESSNGCASGGSLEEAVYFGLMEVLERDAFLLAWYGMQPLPEIDPSTSERPATRHMVDRLEMYGYRARFFDTRITFPVPVITGVAERFDGGPGRMCFGAGAGLDPEAALDGALCEIATDAVNLPGRTEKDEARLRAMSEDFSRVTALHDHPLLYGIPEMGRYADFLLHPRTGRAAGLRVTDLRWAGADRGGEAGGVRDIREELGRCVETVTAAGFDVVAVDQTLPEQRMLGLHTVSVLVPGLLPIDFGWSRQRARTMPRMRTALREAGLREEDVGPADLNPAPHPFP</sequence>
<dbReference type="NCBIfam" id="TIGR03604">
    <property type="entry name" value="TOMM_cyclo_SagD"/>
    <property type="match status" value="1"/>
</dbReference>
<keyword evidence="4" id="KW-1185">Reference proteome</keyword>
<dbReference type="PANTHER" id="PTHR37809">
    <property type="entry name" value="RIBOSOMAL PROTEIN S12 METHYLTHIOTRANSFERASE ACCESSORY FACTOR YCAO"/>
    <property type="match status" value="1"/>
</dbReference>
<dbReference type="InterPro" id="IPR003776">
    <property type="entry name" value="YcaO-like_dom"/>
</dbReference>
<evidence type="ECO:0000256" key="1">
    <source>
        <dbReference type="SAM" id="MobiDB-lite"/>
    </source>
</evidence>
<dbReference type="Gene3D" id="3.30.40.250">
    <property type="match status" value="1"/>
</dbReference>
<dbReference type="RefSeq" id="WP_386446975.1">
    <property type="nucleotide sequence ID" value="NZ_JBHSFH010000006.1"/>
</dbReference>
<dbReference type="PROSITE" id="PS51664">
    <property type="entry name" value="YCAO"/>
    <property type="match status" value="1"/>
</dbReference>
<dbReference type="Gene3D" id="3.30.160.660">
    <property type="match status" value="1"/>
</dbReference>
<evidence type="ECO:0000313" key="3">
    <source>
        <dbReference type="EMBL" id="MFC4494973.1"/>
    </source>
</evidence>
<protein>
    <submittedName>
        <fullName evidence="3">TOMM leader peptide-binding protein</fullName>
    </submittedName>
</protein>
<reference evidence="4" key="1">
    <citation type="journal article" date="2019" name="Int. J. Syst. Evol. Microbiol.">
        <title>The Global Catalogue of Microorganisms (GCM) 10K type strain sequencing project: providing services to taxonomists for standard genome sequencing and annotation.</title>
        <authorList>
            <consortium name="The Broad Institute Genomics Platform"/>
            <consortium name="The Broad Institute Genome Sequencing Center for Infectious Disease"/>
            <person name="Wu L."/>
            <person name="Ma J."/>
        </authorList>
    </citation>
    <scope>NUCLEOTIDE SEQUENCE [LARGE SCALE GENOMIC DNA]</scope>
    <source>
        <strain evidence="4">CGMCC 4.7357</strain>
    </source>
</reference>
<proteinExistence type="predicted"/>
<dbReference type="PANTHER" id="PTHR37809:SF1">
    <property type="entry name" value="RIBOSOMAL PROTEIN S12 METHYLTHIOTRANSFERASE ACCESSORY FACTOR YCAO"/>
    <property type="match status" value="1"/>
</dbReference>
<evidence type="ECO:0000313" key="4">
    <source>
        <dbReference type="Proteomes" id="UP001595997"/>
    </source>
</evidence>
<feature type="region of interest" description="Disordered" evidence="1">
    <location>
        <begin position="628"/>
        <end position="647"/>
    </location>
</feature>
<name>A0ABV9A8T6_9ACTN</name>
<comment type="caution">
    <text evidence="3">The sequence shown here is derived from an EMBL/GenBank/DDBJ whole genome shotgun (WGS) entry which is preliminary data.</text>
</comment>
<dbReference type="Pfam" id="PF02624">
    <property type="entry name" value="YcaO"/>
    <property type="match status" value="1"/>
</dbReference>
<feature type="domain" description="YcaO" evidence="2">
    <location>
        <begin position="255"/>
        <end position="647"/>
    </location>
</feature>
<dbReference type="NCBIfam" id="TIGR03882">
    <property type="entry name" value="cyclo_dehyd_2"/>
    <property type="match status" value="1"/>
</dbReference>
<dbReference type="InterPro" id="IPR027624">
    <property type="entry name" value="TOMM_cyclo_SagD"/>
</dbReference>
<dbReference type="InterPro" id="IPR022291">
    <property type="entry name" value="Bacteriocin_synth_cyclodeHase"/>
</dbReference>
<dbReference type="Gene3D" id="3.30.1330.230">
    <property type="match status" value="1"/>
</dbReference>
<dbReference type="Gene3D" id="3.40.50.720">
    <property type="entry name" value="NAD(P)-binding Rossmann-like Domain"/>
    <property type="match status" value="1"/>
</dbReference>